<sequence length="429" mass="49734">MFFRKTFILFFVFLLPYTNALWKWENATGGNVDDILSLIVMGDPQFYFMCELDNVQCKHISKRCRVQYSLPISLEAAADEVFNATQKLGASVCIKMESRFANRVQREAMLRLVGEMDHKPAALVIDGDLTQFGHFDELATFKSHWYTDFPVPLLLGLGNHDYQNNVNDCAFNFCAHTMLSWYVDYVQNKSIQTDVRREVFNGLEVVYTGSLAYTERVCSTSRKNCAYLIQMNNALDYKTEFSSLFVRWNLSSPYEYVEKELDILKGTNLPILLNMHKCENIQSHKLKAVLDKFMRTIKSESEARNEIPKVGVFFAHMHQRHEVHLHCIHGVKVPFVYVGSVPNNRFSLIKINGTHATITGYKAKDNLMHKGDTIEHLGEYNLWGKCSFNEHYVFADKSTRQRWQHFQNTKRHSRSLDIEQNGEDCDLNL</sequence>
<evidence type="ECO:0008006" key="4">
    <source>
        <dbReference type="Google" id="ProtNLM"/>
    </source>
</evidence>
<dbReference type="Gene3D" id="3.60.21.40">
    <property type="entry name" value="GpdQ, catalytic alpha/beta sandwich domain"/>
    <property type="match status" value="1"/>
</dbReference>
<dbReference type="EMBL" id="CANHGI010000006">
    <property type="protein sequence ID" value="CAI5455248.1"/>
    <property type="molecule type" value="Genomic_DNA"/>
</dbReference>
<evidence type="ECO:0000256" key="1">
    <source>
        <dbReference type="SAM" id="SignalP"/>
    </source>
</evidence>
<proteinExistence type="predicted"/>
<accession>A0A9P1NBT0</accession>
<keyword evidence="1" id="KW-0732">Signal</keyword>
<organism evidence="2 3">
    <name type="scientific">Caenorhabditis angaria</name>
    <dbReference type="NCBI Taxonomy" id="860376"/>
    <lineage>
        <taxon>Eukaryota</taxon>
        <taxon>Metazoa</taxon>
        <taxon>Ecdysozoa</taxon>
        <taxon>Nematoda</taxon>
        <taxon>Chromadorea</taxon>
        <taxon>Rhabditida</taxon>
        <taxon>Rhabditina</taxon>
        <taxon>Rhabditomorpha</taxon>
        <taxon>Rhabditoidea</taxon>
        <taxon>Rhabditidae</taxon>
        <taxon>Peloderinae</taxon>
        <taxon>Caenorhabditis</taxon>
    </lineage>
</organism>
<protein>
    <recommendedName>
        <fullName evidence="4">Calcineurin-like phosphoesterase domain-containing protein</fullName>
    </recommendedName>
</protein>
<feature type="signal peptide" evidence="1">
    <location>
        <begin position="1"/>
        <end position="20"/>
    </location>
</feature>
<comment type="caution">
    <text evidence="2">The sequence shown here is derived from an EMBL/GenBank/DDBJ whole genome shotgun (WGS) entry which is preliminary data.</text>
</comment>
<dbReference type="SUPFAM" id="SSF56300">
    <property type="entry name" value="Metallo-dependent phosphatases"/>
    <property type="match status" value="1"/>
</dbReference>
<dbReference type="AlphaFoldDB" id="A0A9P1NBT0"/>
<evidence type="ECO:0000313" key="2">
    <source>
        <dbReference type="EMBL" id="CAI5455248.1"/>
    </source>
</evidence>
<keyword evidence="3" id="KW-1185">Reference proteome</keyword>
<name>A0A9P1NBT0_9PELO</name>
<dbReference type="OrthoDB" id="412308at2759"/>
<feature type="chain" id="PRO_5040368527" description="Calcineurin-like phosphoesterase domain-containing protein" evidence="1">
    <location>
        <begin position="21"/>
        <end position="429"/>
    </location>
</feature>
<dbReference type="InterPro" id="IPR029052">
    <property type="entry name" value="Metallo-depent_PP-like"/>
</dbReference>
<gene>
    <name evidence="2" type="ORF">CAMP_LOCUS17885</name>
</gene>
<reference evidence="2" key="1">
    <citation type="submission" date="2022-11" db="EMBL/GenBank/DDBJ databases">
        <authorList>
            <person name="Kikuchi T."/>
        </authorList>
    </citation>
    <scope>NUCLEOTIDE SEQUENCE</scope>
    <source>
        <strain evidence="2">PS1010</strain>
    </source>
</reference>
<dbReference type="Proteomes" id="UP001152747">
    <property type="component" value="Unassembled WGS sequence"/>
</dbReference>
<dbReference type="InterPro" id="IPR042283">
    <property type="entry name" value="GpdQ_catalytic"/>
</dbReference>
<evidence type="ECO:0000313" key="3">
    <source>
        <dbReference type="Proteomes" id="UP001152747"/>
    </source>
</evidence>